<reference evidence="2" key="1">
    <citation type="submission" date="2014-03" db="EMBL/GenBank/DDBJ databases">
        <title>The sialotranscriptome of Amblyomma triste, Amblyomma parvum and Amblyomma cajennense ticks, uncovered by 454-based RNA-seq.</title>
        <authorList>
            <person name="Garcia G.R."/>
            <person name="Gardinassi L.G."/>
            <person name="Ribeiro J.M."/>
            <person name="Anatrielo E."/>
            <person name="Ferreira B.R."/>
            <person name="Moreira H.N."/>
            <person name="Mafra C."/>
            <person name="Olegario M.M."/>
            <person name="Szabo P.J."/>
            <person name="Miranda-Santos I.K."/>
            <person name="Maruyama S.R."/>
        </authorList>
    </citation>
    <scope>NUCLEOTIDE SEQUENCE</scope>
    <source>
        <strain evidence="2">Araguapaz</strain>
        <tissue evidence="2">Salivary glands</tissue>
    </source>
</reference>
<accession>A0A023G056</accession>
<keyword evidence="1" id="KW-0472">Membrane</keyword>
<evidence type="ECO:0000313" key="2">
    <source>
        <dbReference type="EMBL" id="JAC27167.1"/>
    </source>
</evidence>
<sequence length="116" mass="13168">RFFSGDPESIQSIMVLVLMLFLLDVNVALAAQSYSMMKDQSLHTLDDTCWFRGYNLTGAGWKKMETPCETWKCINGTHGPKVTVIGCNATKISERYLVEEVDQNNKNLWPRCCEGK</sequence>
<proteinExistence type="evidence at transcript level"/>
<keyword evidence="1" id="KW-1133">Transmembrane helix</keyword>
<feature type="transmembrane region" description="Helical" evidence="1">
    <location>
        <begin position="12"/>
        <end position="31"/>
    </location>
</feature>
<evidence type="ECO:0008006" key="3">
    <source>
        <dbReference type="Google" id="ProtNLM"/>
    </source>
</evidence>
<dbReference type="AlphaFoldDB" id="A0A023G056"/>
<feature type="non-terminal residue" evidence="2">
    <location>
        <position position="1"/>
    </location>
</feature>
<organism evidence="2">
    <name type="scientific">Amblyomma parvum</name>
    <name type="common">South American tick</name>
    <dbReference type="NCBI Taxonomy" id="251391"/>
    <lineage>
        <taxon>Eukaryota</taxon>
        <taxon>Metazoa</taxon>
        <taxon>Ecdysozoa</taxon>
        <taxon>Arthropoda</taxon>
        <taxon>Chelicerata</taxon>
        <taxon>Arachnida</taxon>
        <taxon>Acari</taxon>
        <taxon>Parasitiformes</taxon>
        <taxon>Ixodida</taxon>
        <taxon>Ixodoidea</taxon>
        <taxon>Ixodidae</taxon>
        <taxon>Amblyomminae</taxon>
        <taxon>Amblyomma</taxon>
    </lineage>
</organism>
<evidence type="ECO:0000256" key="1">
    <source>
        <dbReference type="SAM" id="Phobius"/>
    </source>
</evidence>
<dbReference type="EMBL" id="GBBL01000153">
    <property type="protein sequence ID" value="JAC27167.1"/>
    <property type="molecule type" value="mRNA"/>
</dbReference>
<protein>
    <recommendedName>
        <fullName evidence="3">Single domain-containing protein</fullName>
    </recommendedName>
</protein>
<keyword evidence="1" id="KW-0812">Transmembrane</keyword>
<name>A0A023G056_AMBPA</name>